<dbReference type="PANTHER" id="PTHR23389:SF9">
    <property type="entry name" value="DNA LIGASE"/>
    <property type="match status" value="1"/>
</dbReference>
<name>A0A0G1Q9I0_9BACT</name>
<keyword evidence="5 14" id="KW-0235">DNA replication</keyword>
<dbReference type="Gene3D" id="1.10.150.20">
    <property type="entry name" value="5' to 3' exonuclease, C-terminal subdomain"/>
    <property type="match status" value="2"/>
</dbReference>
<feature type="binding site" evidence="14">
    <location>
        <position position="142"/>
    </location>
    <ligand>
        <name>NAD(+)</name>
        <dbReference type="ChEBI" id="CHEBI:57540"/>
    </ligand>
</feature>
<dbReference type="Gene3D" id="2.40.50.140">
    <property type="entry name" value="Nucleic acid-binding proteins"/>
    <property type="match status" value="1"/>
</dbReference>
<dbReference type="PROSITE" id="PS01056">
    <property type="entry name" value="DNA_LIGASE_N2"/>
    <property type="match status" value="1"/>
</dbReference>
<proteinExistence type="inferred from homology"/>
<dbReference type="Pfam" id="PF00533">
    <property type="entry name" value="BRCT"/>
    <property type="match status" value="1"/>
</dbReference>
<evidence type="ECO:0000256" key="9">
    <source>
        <dbReference type="ARBA" id="ARBA00022842"/>
    </source>
</evidence>
<evidence type="ECO:0000256" key="15">
    <source>
        <dbReference type="RuleBase" id="RU000618"/>
    </source>
</evidence>
<keyword evidence="14" id="KW-0464">Manganese</keyword>
<evidence type="ECO:0000256" key="10">
    <source>
        <dbReference type="ARBA" id="ARBA00023027"/>
    </source>
</evidence>
<dbReference type="SMART" id="SM00532">
    <property type="entry name" value="LIGANc"/>
    <property type="match status" value="1"/>
</dbReference>
<keyword evidence="11 14" id="KW-0234">DNA repair</keyword>
<evidence type="ECO:0000256" key="14">
    <source>
        <dbReference type="HAMAP-Rule" id="MF_01588"/>
    </source>
</evidence>
<dbReference type="GO" id="GO:0046872">
    <property type="term" value="F:metal ion binding"/>
    <property type="evidence" value="ECO:0007669"/>
    <property type="project" value="UniProtKB-KW"/>
</dbReference>
<feature type="binding site" evidence="14">
    <location>
        <begin position="83"/>
        <end position="84"/>
    </location>
    <ligand>
        <name>NAD(+)</name>
        <dbReference type="ChEBI" id="CHEBI:57540"/>
    </ligand>
</feature>
<comment type="caution">
    <text evidence="14">Lacks conserved residue(s) required for the propagation of feature annotation.</text>
</comment>
<dbReference type="SUPFAM" id="SSF50249">
    <property type="entry name" value="Nucleic acid-binding proteins"/>
    <property type="match status" value="1"/>
</dbReference>
<dbReference type="InterPro" id="IPR033136">
    <property type="entry name" value="DNA_ligase_CS"/>
</dbReference>
<feature type="binding site" evidence="14">
    <location>
        <position position="323"/>
    </location>
    <ligand>
        <name>NAD(+)</name>
        <dbReference type="ChEBI" id="CHEBI:57540"/>
    </ligand>
</feature>
<dbReference type="HAMAP" id="MF_01588">
    <property type="entry name" value="DNA_ligase_A"/>
    <property type="match status" value="1"/>
</dbReference>
<organism evidence="17 18">
    <name type="scientific">Candidatus Jorgensenbacteria bacterium GW2011_GWA2_45_9</name>
    <dbReference type="NCBI Taxonomy" id="1618663"/>
    <lineage>
        <taxon>Bacteria</taxon>
        <taxon>Candidatus Joergenseniibacteriota</taxon>
    </lineage>
</organism>
<keyword evidence="4 14" id="KW-0436">Ligase</keyword>
<dbReference type="SUPFAM" id="SSF47781">
    <property type="entry name" value="RuvA domain 2-like"/>
    <property type="match status" value="1"/>
</dbReference>
<dbReference type="Gene3D" id="3.40.50.10190">
    <property type="entry name" value="BRCT domain"/>
    <property type="match status" value="1"/>
</dbReference>
<dbReference type="EC" id="6.5.1.2" evidence="2 14"/>
<dbReference type="InterPro" id="IPR003583">
    <property type="entry name" value="Hlx-hairpin-Hlx_DNA-bd_motif"/>
</dbReference>
<dbReference type="PATRIC" id="fig|1618663.3.peg.557"/>
<dbReference type="Pfam" id="PF01653">
    <property type="entry name" value="DNA_ligase_aden"/>
    <property type="match status" value="1"/>
</dbReference>
<dbReference type="EMBL" id="LCLJ01000026">
    <property type="protein sequence ID" value="KKU14388.1"/>
    <property type="molecule type" value="Genomic_DNA"/>
</dbReference>
<evidence type="ECO:0000256" key="11">
    <source>
        <dbReference type="ARBA" id="ARBA00023204"/>
    </source>
</evidence>
<dbReference type="InterPro" id="IPR013839">
    <property type="entry name" value="DNAligase_adenylation"/>
</dbReference>
<dbReference type="PROSITE" id="PS01055">
    <property type="entry name" value="DNA_LIGASE_N1"/>
    <property type="match status" value="1"/>
</dbReference>
<dbReference type="SUPFAM" id="SSF52113">
    <property type="entry name" value="BRCT domain"/>
    <property type="match status" value="1"/>
</dbReference>
<reference evidence="17 18" key="1">
    <citation type="journal article" date="2015" name="Nature">
        <title>rRNA introns, odd ribosomes, and small enigmatic genomes across a large radiation of phyla.</title>
        <authorList>
            <person name="Brown C.T."/>
            <person name="Hug L.A."/>
            <person name="Thomas B.C."/>
            <person name="Sharon I."/>
            <person name="Castelle C.J."/>
            <person name="Singh A."/>
            <person name="Wilkins M.J."/>
            <person name="Williams K.H."/>
            <person name="Banfield J.F."/>
        </authorList>
    </citation>
    <scope>NUCLEOTIDE SEQUENCE [LARGE SCALE GENOMIC DNA]</scope>
</reference>
<evidence type="ECO:0000256" key="7">
    <source>
        <dbReference type="ARBA" id="ARBA00022763"/>
    </source>
</evidence>
<keyword evidence="7 14" id="KW-0227">DNA damage</keyword>
<feature type="binding site" evidence="14">
    <location>
        <position position="182"/>
    </location>
    <ligand>
        <name>NAD(+)</name>
        <dbReference type="ChEBI" id="CHEBI:57540"/>
    </ligand>
</feature>
<evidence type="ECO:0000256" key="12">
    <source>
        <dbReference type="ARBA" id="ARBA00034005"/>
    </source>
</evidence>
<dbReference type="SMART" id="SM00292">
    <property type="entry name" value="BRCT"/>
    <property type="match status" value="1"/>
</dbReference>
<comment type="function">
    <text evidence="1 14">DNA ligase that catalyzes the formation of phosphodiester linkages between 5'-phosphoryl and 3'-hydroxyl groups in double-stranded DNA using NAD as a coenzyme and as the energy source for the reaction. It is essential for DNA replication and repair of damaged DNA.</text>
</comment>
<dbReference type="PANTHER" id="PTHR23389">
    <property type="entry name" value="CHROMOSOME TRANSMISSION FIDELITY FACTOR 18"/>
    <property type="match status" value="1"/>
</dbReference>
<evidence type="ECO:0000256" key="8">
    <source>
        <dbReference type="ARBA" id="ARBA00022833"/>
    </source>
</evidence>
<dbReference type="InterPro" id="IPR012340">
    <property type="entry name" value="NA-bd_OB-fold"/>
</dbReference>
<dbReference type="Gene3D" id="3.30.470.30">
    <property type="entry name" value="DNA ligase/mRNA capping enzyme"/>
    <property type="match status" value="1"/>
</dbReference>
<dbReference type="InterPro" id="IPR010994">
    <property type="entry name" value="RuvA_2-like"/>
</dbReference>
<evidence type="ECO:0000256" key="3">
    <source>
        <dbReference type="ARBA" id="ARBA00013308"/>
    </source>
</evidence>
<evidence type="ECO:0000256" key="1">
    <source>
        <dbReference type="ARBA" id="ARBA00004067"/>
    </source>
</evidence>
<dbReference type="Proteomes" id="UP000034727">
    <property type="component" value="Unassembled WGS sequence"/>
</dbReference>
<evidence type="ECO:0000313" key="17">
    <source>
        <dbReference type="EMBL" id="KKU14388.1"/>
    </source>
</evidence>
<feature type="active site" description="N6-AMP-lysine intermediate" evidence="14">
    <location>
        <position position="121"/>
    </location>
</feature>
<dbReference type="InterPro" id="IPR018239">
    <property type="entry name" value="DNA_ligase_AS"/>
</dbReference>
<evidence type="ECO:0000313" key="18">
    <source>
        <dbReference type="Proteomes" id="UP000034727"/>
    </source>
</evidence>
<feature type="binding site" evidence="14">
    <location>
        <begin position="34"/>
        <end position="38"/>
    </location>
    <ligand>
        <name>NAD(+)</name>
        <dbReference type="ChEBI" id="CHEBI:57540"/>
    </ligand>
</feature>
<keyword evidence="8 14" id="KW-0862">Zinc</keyword>
<evidence type="ECO:0000256" key="2">
    <source>
        <dbReference type="ARBA" id="ARBA00012722"/>
    </source>
</evidence>
<dbReference type="PROSITE" id="PS50172">
    <property type="entry name" value="BRCT"/>
    <property type="match status" value="1"/>
</dbReference>
<evidence type="ECO:0000256" key="13">
    <source>
        <dbReference type="ARBA" id="ARBA00060881"/>
    </source>
</evidence>
<feature type="domain" description="BRCT" evidence="16">
    <location>
        <begin position="605"/>
        <end position="683"/>
    </location>
</feature>
<feature type="binding site" evidence="14">
    <location>
        <position position="438"/>
    </location>
    <ligand>
        <name>Zn(2+)</name>
        <dbReference type="ChEBI" id="CHEBI:29105"/>
    </ligand>
</feature>
<comment type="similarity">
    <text evidence="13 14">Belongs to the NAD-dependent DNA ligase family. LigA subfamily.</text>
</comment>
<dbReference type="NCBIfam" id="NF005932">
    <property type="entry name" value="PRK07956.1"/>
    <property type="match status" value="1"/>
</dbReference>
<keyword evidence="9 14" id="KW-0460">Magnesium</keyword>
<dbReference type="CDD" id="cd00114">
    <property type="entry name" value="LIGANc"/>
    <property type="match status" value="1"/>
</dbReference>
<dbReference type="GO" id="GO:0005829">
    <property type="term" value="C:cytosol"/>
    <property type="evidence" value="ECO:0007669"/>
    <property type="project" value="TreeGrafter"/>
</dbReference>
<dbReference type="SUPFAM" id="SSF56091">
    <property type="entry name" value="DNA ligase/mRNA capping enzyme, catalytic domain"/>
    <property type="match status" value="1"/>
</dbReference>
<dbReference type="GO" id="GO:0003677">
    <property type="term" value="F:DNA binding"/>
    <property type="evidence" value="ECO:0007669"/>
    <property type="project" value="InterPro"/>
</dbReference>
<dbReference type="InterPro" id="IPR001357">
    <property type="entry name" value="BRCT_dom"/>
</dbReference>
<dbReference type="PIRSF" id="PIRSF001604">
    <property type="entry name" value="LigA"/>
    <property type="match status" value="1"/>
</dbReference>
<comment type="caution">
    <text evidence="17">The sequence shown here is derived from an EMBL/GenBank/DDBJ whole genome shotgun (WGS) entry which is preliminary data.</text>
</comment>
<evidence type="ECO:0000256" key="5">
    <source>
        <dbReference type="ARBA" id="ARBA00022705"/>
    </source>
</evidence>
<evidence type="ECO:0000256" key="4">
    <source>
        <dbReference type="ARBA" id="ARBA00022598"/>
    </source>
</evidence>
<dbReference type="Gene3D" id="1.10.287.610">
    <property type="entry name" value="Helix hairpin bin"/>
    <property type="match status" value="1"/>
</dbReference>
<comment type="catalytic activity">
    <reaction evidence="12 14 15">
        <text>NAD(+) + (deoxyribonucleotide)n-3'-hydroxyl + 5'-phospho-(deoxyribonucleotide)m = (deoxyribonucleotide)n+m + AMP + beta-nicotinamide D-nucleotide.</text>
        <dbReference type="EC" id="6.5.1.2"/>
    </reaction>
</comment>
<keyword evidence="10 14" id="KW-0520">NAD</keyword>
<keyword evidence="6 14" id="KW-0479">Metal-binding</keyword>
<gene>
    <name evidence="14" type="primary">ligA</name>
    <name evidence="17" type="ORF">UX22_C0026G0010</name>
</gene>
<dbReference type="FunFam" id="1.10.150.20:FF:000007">
    <property type="entry name" value="DNA ligase"/>
    <property type="match status" value="1"/>
</dbReference>
<dbReference type="AlphaFoldDB" id="A0A0G1Q9I0"/>
<accession>A0A0G1Q9I0</accession>
<evidence type="ECO:0000256" key="6">
    <source>
        <dbReference type="ARBA" id="ARBA00022723"/>
    </source>
</evidence>
<comment type="cofactor">
    <cofactor evidence="14">
        <name>Mg(2+)</name>
        <dbReference type="ChEBI" id="CHEBI:18420"/>
    </cofactor>
    <cofactor evidence="14">
        <name>Mn(2+)</name>
        <dbReference type="ChEBI" id="CHEBI:29035"/>
    </cofactor>
</comment>
<dbReference type="InterPro" id="IPR036420">
    <property type="entry name" value="BRCT_dom_sf"/>
</dbReference>
<dbReference type="InterPro" id="IPR004150">
    <property type="entry name" value="NAD_DNA_ligase_OB"/>
</dbReference>
<dbReference type="Pfam" id="PF14520">
    <property type="entry name" value="HHH_5"/>
    <property type="match status" value="1"/>
</dbReference>
<dbReference type="InterPro" id="IPR013840">
    <property type="entry name" value="DNAligase_N"/>
</dbReference>
<dbReference type="CDD" id="cd17748">
    <property type="entry name" value="BRCT_DNA_ligase_like"/>
    <property type="match status" value="1"/>
</dbReference>
<protein>
    <recommendedName>
        <fullName evidence="3 14">DNA ligase</fullName>
        <ecNumber evidence="2 14">6.5.1.2</ecNumber>
    </recommendedName>
    <alternativeName>
        <fullName evidence="14">Polydeoxyribonucleotide synthase [NAD(+)]</fullName>
    </alternativeName>
</protein>
<dbReference type="FunFam" id="2.40.50.140:FF:000012">
    <property type="entry name" value="DNA ligase"/>
    <property type="match status" value="1"/>
</dbReference>
<dbReference type="GO" id="GO:0003911">
    <property type="term" value="F:DNA ligase (NAD+) activity"/>
    <property type="evidence" value="ECO:0007669"/>
    <property type="project" value="UniProtKB-UniRule"/>
</dbReference>
<dbReference type="NCBIfam" id="TIGR00575">
    <property type="entry name" value="dnlj"/>
    <property type="match status" value="1"/>
</dbReference>
<evidence type="ECO:0000259" key="16">
    <source>
        <dbReference type="PROSITE" id="PS50172"/>
    </source>
</evidence>
<dbReference type="Pfam" id="PF03120">
    <property type="entry name" value="OB_DNA_ligase"/>
    <property type="match status" value="1"/>
</dbReference>
<feature type="binding site" evidence="14">
    <location>
        <position position="433"/>
    </location>
    <ligand>
        <name>Zn(2+)</name>
        <dbReference type="ChEBI" id="CHEBI:29105"/>
    </ligand>
</feature>
<dbReference type="InterPro" id="IPR001679">
    <property type="entry name" value="DNA_ligase"/>
</dbReference>
<feature type="binding site" evidence="14">
    <location>
        <position position="417"/>
    </location>
    <ligand>
        <name>Zn(2+)</name>
        <dbReference type="ChEBI" id="CHEBI:29105"/>
    </ligand>
</feature>
<sequence>MTREEAKERIEKLRRIIDYHRALYHSFDSPEISDAVFDTLKNELEELEYEYPDLVTPDSPTQKIGGRPLDKFKKVAHEEPMLSLNDAFSAREMEEWRDRVENYISGRGKTLYGASFYCELKIDGLAIELVYENGVLIRGSTRGDGIFGEDITQNMLTITDVPKKLDCFGRLEVPSRLVARGEIFIAKKEFTRINKEQKRDGLKEYANPRNLAAGSVRQLDSRVTAGRKLKSFQYDISMIYPKVVFKTHEEEHKALASWGFTVNPENRRVDSLEKACEFRDEWENSRGRLTYEVDGIVVFINENDIFEIAGVVGKAPRGGIAYKFSPREATAVVQNIKIQVGRTGVLTPVAELSPVQVSGVTISRATLHNEDEIRRLGLKIGDTVIVTRAGDVIPKITKVITELRTGKEKNFIMPARCPIDNSKVKRDGVLSKCSNPKCGARHRESLYHVVSRGAFDIRGLGRKIMDKFLDEGLISDAADIFSLSEGDIEVLDRLGKKSAENIVSEIKSKKKTTLARFIFGLGILHIGEETAADLARIASDGRKKIRIPSEVGEFFAAYSTDDFEKINDIGPKIAESLREWFGRKENIALLSRFDKAGVEFEAPKQTGKKLEGKTFVLTGVLKTLDREEAKEKIRTLGGDTSETVSKKTSFVVAGESPGSKKAKAERLGVKTINESEFLRMLSE</sequence>
<dbReference type="GO" id="GO:0006260">
    <property type="term" value="P:DNA replication"/>
    <property type="evidence" value="ECO:0007669"/>
    <property type="project" value="UniProtKB-KW"/>
</dbReference>
<feature type="binding site" evidence="14">
    <location>
        <position position="119"/>
    </location>
    <ligand>
        <name>NAD(+)</name>
        <dbReference type="ChEBI" id="CHEBI:57540"/>
    </ligand>
</feature>
<dbReference type="SMART" id="SM00278">
    <property type="entry name" value="HhH1"/>
    <property type="match status" value="2"/>
</dbReference>
<dbReference type="GO" id="GO:0006281">
    <property type="term" value="P:DNA repair"/>
    <property type="evidence" value="ECO:0007669"/>
    <property type="project" value="UniProtKB-KW"/>
</dbReference>